<evidence type="ECO:0000313" key="2">
    <source>
        <dbReference type="Proteomes" id="UP000041770"/>
    </source>
</evidence>
<organism evidence="1 2">
    <name type="scientific">Vibrio cholerae</name>
    <dbReference type="NCBI Taxonomy" id="666"/>
    <lineage>
        <taxon>Bacteria</taxon>
        <taxon>Pseudomonadati</taxon>
        <taxon>Pseudomonadota</taxon>
        <taxon>Gammaproteobacteria</taxon>
        <taxon>Vibrionales</taxon>
        <taxon>Vibrionaceae</taxon>
        <taxon>Vibrio</taxon>
    </lineage>
</organism>
<evidence type="ECO:0000313" key="1">
    <source>
        <dbReference type="EMBL" id="CSD55900.1"/>
    </source>
</evidence>
<proteinExistence type="predicted"/>
<accession>A0A656AZ38</accession>
<dbReference type="AlphaFoldDB" id="A0A656AZ38"/>
<name>A0A656AZ38_VIBCL</name>
<dbReference type="Proteomes" id="UP000041770">
    <property type="component" value="Unassembled WGS sequence"/>
</dbReference>
<gene>
    <name evidence="1" type="ORF">ERS013200_04386</name>
</gene>
<reference evidence="1 2" key="1">
    <citation type="submission" date="2015-07" db="EMBL/GenBank/DDBJ databases">
        <authorList>
            <consortium name="Pathogen Informatics"/>
        </authorList>
    </citation>
    <scope>NUCLEOTIDE SEQUENCE [LARGE SCALE GENOMIC DNA]</scope>
    <source>
        <strain evidence="1 2">A316</strain>
    </source>
</reference>
<protein>
    <submittedName>
        <fullName evidence="1">Uncharacterized protein</fullName>
    </submittedName>
</protein>
<dbReference type="EMBL" id="CWQY01000156">
    <property type="protein sequence ID" value="CSD55900.1"/>
    <property type="molecule type" value="Genomic_DNA"/>
</dbReference>
<sequence>MGNQLIHGSIVAILQRRCAKLSQRHRAVNVFLRNGIVVNQVALLDFNALI</sequence>